<evidence type="ECO:0000256" key="2">
    <source>
        <dbReference type="ARBA" id="ARBA00022801"/>
    </source>
</evidence>
<accession>A0ABY2RT27</accession>
<dbReference type="InterPro" id="IPR012337">
    <property type="entry name" value="RNaseH-like_sf"/>
</dbReference>
<evidence type="ECO:0000256" key="4">
    <source>
        <dbReference type="SAM" id="MobiDB-lite"/>
    </source>
</evidence>
<dbReference type="SUPFAM" id="SSF53098">
    <property type="entry name" value="Ribonuclease H-like"/>
    <property type="match status" value="1"/>
</dbReference>
<evidence type="ECO:0000259" key="5">
    <source>
        <dbReference type="SMART" id="SM00479"/>
    </source>
</evidence>
<keyword evidence="7" id="KW-1185">Reference proteome</keyword>
<evidence type="ECO:0000256" key="1">
    <source>
        <dbReference type="ARBA" id="ARBA00022722"/>
    </source>
</evidence>
<dbReference type="InterPro" id="IPR013520">
    <property type="entry name" value="Ribonucl_H"/>
</dbReference>
<protein>
    <submittedName>
        <fullName evidence="6">DNA polymerase III subunit epsilon</fullName>
    </submittedName>
</protein>
<gene>
    <name evidence="6" type="ORF">FCN18_36955</name>
</gene>
<keyword evidence="1" id="KW-0540">Nuclease</keyword>
<proteinExistence type="predicted"/>
<dbReference type="Pfam" id="PF00929">
    <property type="entry name" value="RNase_T"/>
    <property type="match status" value="1"/>
</dbReference>
<comment type="caution">
    <text evidence="6">The sequence shown here is derived from an EMBL/GenBank/DDBJ whole genome shotgun (WGS) entry which is preliminary data.</text>
</comment>
<feature type="domain" description="Exonuclease" evidence="5">
    <location>
        <begin position="12"/>
        <end position="192"/>
    </location>
</feature>
<organism evidence="6 7">
    <name type="scientific">Prauserella endophytica</name>
    <dbReference type="NCBI Taxonomy" id="1592324"/>
    <lineage>
        <taxon>Bacteria</taxon>
        <taxon>Bacillati</taxon>
        <taxon>Actinomycetota</taxon>
        <taxon>Actinomycetes</taxon>
        <taxon>Pseudonocardiales</taxon>
        <taxon>Pseudonocardiaceae</taxon>
        <taxon>Prauserella</taxon>
        <taxon>Prauserella coralliicola group</taxon>
    </lineage>
</organism>
<dbReference type="CDD" id="cd06127">
    <property type="entry name" value="DEDDh"/>
    <property type="match status" value="1"/>
</dbReference>
<feature type="region of interest" description="Disordered" evidence="4">
    <location>
        <begin position="257"/>
        <end position="288"/>
    </location>
</feature>
<keyword evidence="3" id="KW-0269">Exonuclease</keyword>
<evidence type="ECO:0000313" key="6">
    <source>
        <dbReference type="EMBL" id="TKG59278.1"/>
    </source>
</evidence>
<evidence type="ECO:0000256" key="3">
    <source>
        <dbReference type="ARBA" id="ARBA00022839"/>
    </source>
</evidence>
<keyword evidence="2" id="KW-0378">Hydrolase</keyword>
<evidence type="ECO:0000313" key="7">
    <source>
        <dbReference type="Proteomes" id="UP000309992"/>
    </source>
</evidence>
<dbReference type="InterPro" id="IPR036397">
    <property type="entry name" value="RNaseH_sf"/>
</dbReference>
<dbReference type="NCBIfam" id="NF005927">
    <property type="entry name" value="PRK07942.1"/>
    <property type="match status" value="1"/>
</dbReference>
<dbReference type="Gene3D" id="3.30.420.10">
    <property type="entry name" value="Ribonuclease H-like superfamily/Ribonuclease H"/>
    <property type="match status" value="1"/>
</dbReference>
<dbReference type="SMART" id="SM00479">
    <property type="entry name" value="EXOIII"/>
    <property type="match status" value="1"/>
</dbReference>
<dbReference type="PANTHER" id="PTHR30231">
    <property type="entry name" value="DNA POLYMERASE III SUBUNIT EPSILON"/>
    <property type="match status" value="1"/>
</dbReference>
<dbReference type="EMBL" id="SWMS01000046">
    <property type="protein sequence ID" value="TKG59278.1"/>
    <property type="molecule type" value="Genomic_DNA"/>
</dbReference>
<dbReference type="RefSeq" id="WP_137097345.1">
    <property type="nucleotide sequence ID" value="NZ_SWMS01000046.1"/>
</dbReference>
<name>A0ABY2RT27_9PSEU</name>
<reference evidence="6 7" key="1">
    <citation type="journal article" date="2015" name="Antonie Van Leeuwenhoek">
        <title>Prauserella endophytica sp. nov., an endophytic actinobacterium isolated from Tamarix taklamakanensis.</title>
        <authorList>
            <person name="Liu J.M."/>
            <person name="Habden X."/>
            <person name="Guo L."/>
            <person name="Tuo L."/>
            <person name="Jiang Z.K."/>
            <person name="Liu S.W."/>
            <person name="Liu X.F."/>
            <person name="Chen L."/>
            <person name="Li R.F."/>
            <person name="Zhang Y.Q."/>
            <person name="Sun C.H."/>
        </authorList>
    </citation>
    <scope>NUCLEOTIDE SEQUENCE [LARGE SCALE GENOMIC DNA]</scope>
    <source>
        <strain evidence="6 7">CGMCC 4.7182</strain>
    </source>
</reference>
<sequence>MSSSPMSWADGPMVALDLETTDIDPRRDRLVTAAVVVIRPSRPGERPEVTPHTWLADPGVDIPAEATAINGITTEQAQREGRSAAEVIAEVAALLTEVWTATTPLCVFNAAFDLTMLDAELERHHGRSLMLSGPVIDPLCIDRHLDPERPGPRNLGAACAHYQVRLEGAHTSVGDALAAARLAWRLAKTHPNGIGTVAPHILHSHQARWFREHEFAYADKLDYRVRRMASEGGDAADIDRLKARAADARAAARSWPLLPAATDASRPTRRRLPPRPGGPANSHASWTPDQEATLRNEWLAADPAAVAETLRKDIAERHGRSPGAIRSRLLRLMCDPELPGHTCDEDRAAQLKQIYDAEYGRR</sequence>
<dbReference type="PANTHER" id="PTHR30231:SF4">
    <property type="entry name" value="PROTEIN NEN2"/>
    <property type="match status" value="1"/>
</dbReference>
<dbReference type="Proteomes" id="UP000309992">
    <property type="component" value="Unassembled WGS sequence"/>
</dbReference>